<dbReference type="KEGG" id="mtw:CQW49_14850"/>
<protein>
    <submittedName>
        <fullName evidence="2">Uncharacterized protein</fullName>
    </submittedName>
</protein>
<gene>
    <name evidence="2" type="ORF">CQW49_14850</name>
</gene>
<accession>A0A2D2D5W4</accession>
<feature type="region of interest" description="Disordered" evidence="1">
    <location>
        <begin position="80"/>
        <end position="99"/>
    </location>
</feature>
<dbReference type="STRING" id="595536.GCA_000178815_02228"/>
<proteinExistence type="predicted"/>
<name>A0A2D2D5W4_METT3</name>
<dbReference type="AlphaFoldDB" id="A0A2D2D5W4"/>
<dbReference type="Proteomes" id="UP000230709">
    <property type="component" value="Chromosome"/>
</dbReference>
<evidence type="ECO:0000313" key="2">
    <source>
        <dbReference type="EMBL" id="ATQ70411.1"/>
    </source>
</evidence>
<sequence length="99" mass="9960">MAALVSLLIGAGLAPRADHGCDGMSAATMEDCHKAVGDQRSRAADDCAAISCVQIPVAAGPVEAFFRLPVMPSTEAIVATSDADPASLTGSPDLRPPIA</sequence>
<dbReference type="EMBL" id="CP023737">
    <property type="protein sequence ID" value="ATQ70411.1"/>
    <property type="molecule type" value="Genomic_DNA"/>
</dbReference>
<evidence type="ECO:0000256" key="1">
    <source>
        <dbReference type="SAM" id="MobiDB-lite"/>
    </source>
</evidence>
<reference evidence="3" key="1">
    <citation type="submission" date="2017-10" db="EMBL/GenBank/DDBJ databases">
        <title>Completed PacBio SMRT sequence of Methylosinus trichosporium OB3b reveals presence of a third large plasmid.</title>
        <authorList>
            <person name="Charles T.C."/>
            <person name="Lynch M.D.J."/>
            <person name="Heil J.R."/>
            <person name="Cheng J."/>
        </authorList>
    </citation>
    <scope>NUCLEOTIDE SEQUENCE [LARGE SCALE GENOMIC DNA]</scope>
    <source>
        <strain evidence="3">OB3b</strain>
    </source>
</reference>
<dbReference type="RefSeq" id="WP_003613645.1">
    <property type="nucleotide sequence ID" value="NZ_ADVE02000001.1"/>
</dbReference>
<evidence type="ECO:0000313" key="3">
    <source>
        <dbReference type="Proteomes" id="UP000230709"/>
    </source>
</evidence>
<keyword evidence="3" id="KW-1185">Reference proteome</keyword>
<organism evidence="2 3">
    <name type="scientific">Methylosinus trichosporium (strain ATCC 35070 / NCIMB 11131 / UNIQEM 75 / OB3b)</name>
    <dbReference type="NCBI Taxonomy" id="595536"/>
    <lineage>
        <taxon>Bacteria</taxon>
        <taxon>Pseudomonadati</taxon>
        <taxon>Pseudomonadota</taxon>
        <taxon>Alphaproteobacteria</taxon>
        <taxon>Hyphomicrobiales</taxon>
        <taxon>Methylocystaceae</taxon>
        <taxon>Methylosinus</taxon>
    </lineage>
</organism>